<accession>A0ABV0EYD3</accession>
<reference evidence="4" key="1">
    <citation type="submission" date="2016-06" db="EMBL/GenBank/DDBJ databases">
        <authorList>
            <person name="Van Tyne D."/>
        </authorList>
    </citation>
    <scope>NUCLEOTIDE SEQUENCE</scope>
    <source>
        <strain evidence="4">JM9A</strain>
    </source>
</reference>
<comment type="caution">
    <text evidence="4">The sequence shown here is derived from an EMBL/GenBank/DDBJ whole genome shotgun (WGS) entry which is preliminary data.</text>
</comment>
<dbReference type="InterPro" id="IPR036318">
    <property type="entry name" value="FAD-bd_PCMH-like_sf"/>
</dbReference>
<dbReference type="Gene3D" id="3.30.390.50">
    <property type="entry name" value="CO dehydrogenase flavoprotein, C-terminal domain"/>
    <property type="match status" value="1"/>
</dbReference>
<dbReference type="PANTHER" id="PTHR42659">
    <property type="entry name" value="XANTHINE DEHYDROGENASE SUBUNIT C-RELATED"/>
    <property type="match status" value="1"/>
</dbReference>
<dbReference type="InterPro" id="IPR016166">
    <property type="entry name" value="FAD-bd_PCMH"/>
</dbReference>
<feature type="domain" description="FAD-binding PCMH-type" evidence="3">
    <location>
        <begin position="1"/>
        <end position="178"/>
    </location>
</feature>
<dbReference type="Gene3D" id="3.30.43.10">
    <property type="entry name" value="Uridine Diphospho-n-acetylenolpyruvylglucosamine Reductase, domain 2"/>
    <property type="match status" value="1"/>
</dbReference>
<evidence type="ECO:0000256" key="1">
    <source>
        <dbReference type="ARBA" id="ARBA00022630"/>
    </source>
</evidence>
<dbReference type="InterPro" id="IPR002346">
    <property type="entry name" value="Mopterin_DH_FAD-bd"/>
</dbReference>
<evidence type="ECO:0000259" key="3">
    <source>
        <dbReference type="PROSITE" id="PS51387"/>
    </source>
</evidence>
<proteinExistence type="predicted"/>
<organism evidence="4 5">
    <name type="scientific">Enterococcus diestrammenae</name>
    <dbReference type="NCBI Taxonomy" id="1155073"/>
    <lineage>
        <taxon>Bacteria</taxon>
        <taxon>Bacillati</taxon>
        <taxon>Bacillota</taxon>
        <taxon>Bacilli</taxon>
        <taxon>Lactobacillales</taxon>
        <taxon>Enterococcaceae</taxon>
        <taxon>Enterococcus</taxon>
    </lineage>
</organism>
<dbReference type="EMBL" id="MAEI02000001">
    <property type="protein sequence ID" value="MEO1780813.1"/>
    <property type="molecule type" value="Genomic_DNA"/>
</dbReference>
<dbReference type="Gene3D" id="3.30.465.10">
    <property type="match status" value="1"/>
</dbReference>
<dbReference type="InterPro" id="IPR050031">
    <property type="entry name" value="XdhB_XDHase"/>
</dbReference>
<dbReference type="SUPFAM" id="SSF55447">
    <property type="entry name" value="CO dehydrogenase flavoprotein C-terminal domain-like"/>
    <property type="match status" value="1"/>
</dbReference>
<keyword evidence="1" id="KW-0285">Flavoprotein</keyword>
<gene>
    <name evidence="4" type="ORF">BAU18_000364</name>
</gene>
<dbReference type="InterPro" id="IPR016167">
    <property type="entry name" value="FAD-bd_PCMH_sub1"/>
</dbReference>
<dbReference type="InterPro" id="IPR016169">
    <property type="entry name" value="FAD-bd_PCMH_sub2"/>
</dbReference>
<dbReference type="InterPro" id="IPR005107">
    <property type="entry name" value="CO_DH_flav_C"/>
</dbReference>
<dbReference type="RefSeq" id="WP_161869724.1">
    <property type="nucleotide sequence ID" value="NZ_MAEI02000001.1"/>
</dbReference>
<dbReference type="PROSITE" id="PS51387">
    <property type="entry name" value="FAD_PCMH"/>
    <property type="match status" value="1"/>
</dbReference>
<name>A0ABV0EYD3_9ENTE</name>
<protein>
    <submittedName>
        <fullName evidence="4">Xanthine dehydrogenase FAD-binding subunit</fullName>
    </submittedName>
</protein>
<dbReference type="Pfam" id="PF00941">
    <property type="entry name" value="FAD_binding_5"/>
    <property type="match status" value="1"/>
</dbReference>
<sequence length="296" mass="32229">MYAITGYHEATTLSEVFAITAEKPDARLVAGGTDVLVKARELKKGYVDCDLIGITRIPELQEIYLDEEETVVIGAMNTFTTIEHHPIIQQYVPLLGEAVALVGGPQTRNVGTIGGNVCNGATSADSAPTLFAYNALLEIHTATGVKNVPIADFYKGAGWVDLAPGEILVKIKIRRQDYQGYVGHYTKFAQRQALDIANLSCATLVKESSGVMEDLRICFGVAAPTPIRMTKAEEFAKGLPITDDNLKAIGKKCLEDAKTRDSWRASKEYRDHLVKLLPGRNIVEALKASAHQKEAN</sequence>
<dbReference type="Proteomes" id="UP001429357">
    <property type="component" value="Unassembled WGS sequence"/>
</dbReference>
<dbReference type="SMART" id="SM01092">
    <property type="entry name" value="CO_deh_flav_C"/>
    <property type="match status" value="1"/>
</dbReference>
<evidence type="ECO:0000256" key="2">
    <source>
        <dbReference type="ARBA" id="ARBA00023002"/>
    </source>
</evidence>
<dbReference type="NCBIfam" id="NF043083">
    <property type="entry name" value="XdhB_XDHase"/>
    <property type="match status" value="1"/>
</dbReference>
<keyword evidence="5" id="KW-1185">Reference proteome</keyword>
<evidence type="ECO:0000313" key="5">
    <source>
        <dbReference type="Proteomes" id="UP001429357"/>
    </source>
</evidence>
<dbReference type="Pfam" id="PF03450">
    <property type="entry name" value="CO_deh_flav_C"/>
    <property type="match status" value="1"/>
</dbReference>
<dbReference type="NCBIfam" id="NF007427">
    <property type="entry name" value="PRK09971.1"/>
    <property type="match status" value="1"/>
</dbReference>
<reference evidence="4" key="2">
    <citation type="submission" date="2024-02" db="EMBL/GenBank/DDBJ databases">
        <title>The Genome Sequence of Enterococcus diestrammenae JM9A.</title>
        <authorList>
            <person name="Earl A."/>
            <person name="Manson A."/>
            <person name="Gilmore M."/>
            <person name="Sanders J."/>
            <person name="Shea T."/>
            <person name="Howe W."/>
            <person name="Livny J."/>
            <person name="Cuomo C."/>
            <person name="Neafsey D."/>
            <person name="Birren B."/>
        </authorList>
    </citation>
    <scope>NUCLEOTIDE SEQUENCE</scope>
    <source>
        <strain evidence="4">JM9A</strain>
    </source>
</reference>
<dbReference type="PANTHER" id="PTHR42659:SF9">
    <property type="entry name" value="XANTHINE DEHYDROGENASE FAD-BINDING SUBUNIT XDHB-RELATED"/>
    <property type="match status" value="1"/>
</dbReference>
<dbReference type="InterPro" id="IPR036683">
    <property type="entry name" value="CO_DH_flav_C_dom_sf"/>
</dbReference>
<dbReference type="SUPFAM" id="SSF56176">
    <property type="entry name" value="FAD-binding/transporter-associated domain-like"/>
    <property type="match status" value="1"/>
</dbReference>
<evidence type="ECO:0000313" key="4">
    <source>
        <dbReference type="EMBL" id="MEO1780813.1"/>
    </source>
</evidence>
<dbReference type="InterPro" id="IPR051312">
    <property type="entry name" value="Diverse_Substr_Oxidored"/>
</dbReference>
<keyword evidence="2" id="KW-0560">Oxidoreductase</keyword>